<reference evidence="1 2" key="1">
    <citation type="submission" date="2018-05" db="EMBL/GenBank/DDBJ databases">
        <title>Genomic Encyclopedia of Type Strains, Phase IV (KMG-IV): sequencing the most valuable type-strain genomes for metagenomic binning, comparative biology and taxonomic classification.</title>
        <authorList>
            <person name="Goeker M."/>
        </authorList>
    </citation>
    <scope>NUCLEOTIDE SEQUENCE [LARGE SCALE GENOMIC DNA]</scope>
    <source>
        <strain evidence="1 2">DSM 25350</strain>
    </source>
</reference>
<keyword evidence="1" id="KW-0418">Kinase</keyword>
<sequence>MSATFKLGLLVNPFAGIGGSVALKGSDGEEIRDEALKRGAQKLAAIRAEQALSAISNQVAKRIELVTASGEMGENSAKACGFHPTVLVDIEQPSSASDTQRVVKLFEQQGVDTILFAGGDGTARDVFAALDLDIPVLGIPAGCKIHSGVYAVTPRAAGHVIEQLVSGQLLSLKEASVMDIDEQAFRAGTVRAKNFGSMRVPDALQFIQATKEGGKEVEALVLDDIAADVIENMEPDIYYAIGSGSTCAVVMEQLGLANTLLGVDLIRNNELIAADVSAADLLDLVEQGNELQVILTLIGGQGHILGRGNQQISAKLIRHVGWHNIHIIATKAKLKALNGRPLIVDTGDPELDDELAGAKAITTGYHDQVLYRVGLEL</sequence>
<protein>
    <submittedName>
        <fullName evidence="1">Putative polyphosphate/ATP-dependent NAD kinase</fullName>
    </submittedName>
</protein>
<comment type="caution">
    <text evidence="1">The sequence shown here is derived from an EMBL/GenBank/DDBJ whole genome shotgun (WGS) entry which is preliminary data.</text>
</comment>
<dbReference type="PANTHER" id="PTHR40697:SF2">
    <property type="entry name" value="ATP-NAD KINASE-RELATED"/>
    <property type="match status" value="1"/>
</dbReference>
<dbReference type="GO" id="GO:0051287">
    <property type="term" value="F:NAD binding"/>
    <property type="evidence" value="ECO:0007669"/>
    <property type="project" value="UniProtKB-ARBA"/>
</dbReference>
<dbReference type="GO" id="GO:0006741">
    <property type="term" value="P:NADP+ biosynthetic process"/>
    <property type="evidence" value="ECO:0007669"/>
    <property type="project" value="InterPro"/>
</dbReference>
<dbReference type="InterPro" id="IPR011386">
    <property type="entry name" value="Put_ATP-NAD_kin"/>
</dbReference>
<evidence type="ECO:0000313" key="2">
    <source>
        <dbReference type="Proteomes" id="UP000245790"/>
    </source>
</evidence>
<dbReference type="AlphaFoldDB" id="A0A316G0C0"/>
<dbReference type="PANTHER" id="PTHR40697">
    <property type="entry name" value="ACETOIN CATABOLISM PROTEIN X"/>
    <property type="match status" value="1"/>
</dbReference>
<dbReference type="InterPro" id="IPR016064">
    <property type="entry name" value="NAD/diacylglycerol_kinase_sf"/>
</dbReference>
<organism evidence="1 2">
    <name type="scientific">Pleionea mediterranea</name>
    <dbReference type="NCBI Taxonomy" id="523701"/>
    <lineage>
        <taxon>Bacteria</taxon>
        <taxon>Pseudomonadati</taxon>
        <taxon>Pseudomonadota</taxon>
        <taxon>Gammaproteobacteria</taxon>
        <taxon>Oceanospirillales</taxon>
        <taxon>Pleioneaceae</taxon>
        <taxon>Pleionea</taxon>
    </lineage>
</organism>
<dbReference type="OrthoDB" id="5511344at2"/>
<evidence type="ECO:0000313" key="1">
    <source>
        <dbReference type="EMBL" id="PWK53240.1"/>
    </source>
</evidence>
<dbReference type="Gene3D" id="3.40.50.10330">
    <property type="entry name" value="Probable inorganic polyphosphate/atp-NAD kinase, domain 1"/>
    <property type="match status" value="1"/>
</dbReference>
<dbReference type="SUPFAM" id="SSF111331">
    <property type="entry name" value="NAD kinase/diacylglycerol kinase-like"/>
    <property type="match status" value="1"/>
</dbReference>
<dbReference type="InterPro" id="IPR017438">
    <property type="entry name" value="ATP-NAD_kinase_N"/>
</dbReference>
<dbReference type="GO" id="GO:0003951">
    <property type="term" value="F:NAD+ kinase activity"/>
    <property type="evidence" value="ECO:0007669"/>
    <property type="project" value="InterPro"/>
</dbReference>
<accession>A0A316G0C0</accession>
<dbReference type="RefSeq" id="WP_109762336.1">
    <property type="nucleotide sequence ID" value="NZ_QGGU01000003.1"/>
</dbReference>
<dbReference type="EMBL" id="QGGU01000003">
    <property type="protein sequence ID" value="PWK53240.1"/>
    <property type="molecule type" value="Genomic_DNA"/>
</dbReference>
<proteinExistence type="predicted"/>
<dbReference type="GO" id="GO:0005524">
    <property type="term" value="F:ATP binding"/>
    <property type="evidence" value="ECO:0007669"/>
    <property type="project" value="UniProtKB-ARBA"/>
</dbReference>
<dbReference type="PIRSF" id="PIRSF016907">
    <property type="entry name" value="Kin_ATP-NAD"/>
    <property type="match status" value="1"/>
</dbReference>
<keyword evidence="1" id="KW-0808">Transferase</keyword>
<dbReference type="Pfam" id="PF01513">
    <property type="entry name" value="NAD_kinase"/>
    <property type="match status" value="1"/>
</dbReference>
<dbReference type="Pfam" id="PF20143">
    <property type="entry name" value="NAD_kinase_C"/>
    <property type="match status" value="1"/>
</dbReference>
<name>A0A316G0C0_9GAMM</name>
<dbReference type="InterPro" id="IPR039065">
    <property type="entry name" value="AcoX-like"/>
</dbReference>
<keyword evidence="2" id="KW-1185">Reference proteome</keyword>
<dbReference type="InterPro" id="IPR002504">
    <property type="entry name" value="NADK"/>
</dbReference>
<dbReference type="Proteomes" id="UP000245790">
    <property type="component" value="Unassembled WGS sequence"/>
</dbReference>
<gene>
    <name evidence="1" type="ORF">C8D97_10363</name>
</gene>